<dbReference type="OrthoDB" id="3218228at2"/>
<evidence type="ECO:0000259" key="2">
    <source>
        <dbReference type="SMART" id="SM00943"/>
    </source>
</evidence>
<sequence>MSPDTSTPQVDTVTLTRMVSLGAHLMPLKAQLKRPTQTGWPFAPAYTVDQIAEHMHRGGNVGVNLSLSRMICLDAENTHATIAVQNAGLRVTVIPAKAQMNQPHNKKWGGSHTWLRVPDGMDAATLPADAMGISLPGGGLIDVLAGTRYAVAPGSKLAEAPQYSYAAAQGGPLDHSAYGADPALNLDVAPAWLFDRSVPVPAGLEPLHGCLAPRPQTVYDRVTADARSIELTDAVDAVSWETWIAGDHRITLVGQVDGCGCDIAHWAGSDNEKSMTLHDRCEVGNGAHVWSATMIAQLGLPGDHVSRLELAAKLRGCSVVEAGRAHGISIGGSSESLAPVLPEHYEQQAADAERSGAHTRATLLRQAAEGLREALSRDGVVRENSDEMYTSSPIAGGAPTPLVIEVTRPPEPATRAEMAPSLTDGATALSPQPAPPPMPASVPEPKPRKVRRFPEISDVADMPIPGDDEIYEYPFPRTPAHVPAVHSTRTQWAEMLAPIANRKTHETIEHEWIFTATPGLSQVAAAADARGVGRWGMLGALLPRVAANVPPTVRLIPADGSIPAETGPTGAGTSINLYSVLVGPPASGKSVTLTASDTLVPGVMMVPVGTGEGILKLFPRAGGESVEAAEDRSADGEAPHIGSVGEERACDSVLLSSDEIDVFVAEMGRQGTKATGLYRQMWMGGDVGNITSDRERHSMVTAHTYRFGIRLGAQPEAVSPLFSESDRGTPQRFLWLGAQRMPMRGGYYPERLQIAPVYWYGGAPSMLPQTGGPRPPVWVKPPPAAKEFMDDELWRSATANPMSPSGGYVAAEAVADRASAIADRHALLQQLKVCVVLAVLDGLAQPQDVHWYAAEAVMEVRKRVIKELVAVADAVRDEQARKRGKEQGIMRRHADAAYETESRTRGAEANAAVMNAAFALTRQRIPLTIDALAAEMEHTPLGNPDFVGEAVRSMVSAGQMAPTDDGRTYVLTLRTEPGDNTVTPLRPAPPISSIG</sequence>
<keyword evidence="4" id="KW-1185">Reference proteome</keyword>
<dbReference type="CDD" id="cd04859">
    <property type="entry name" value="Prim_Pol"/>
    <property type="match status" value="1"/>
</dbReference>
<dbReference type="InterPro" id="IPR015330">
    <property type="entry name" value="DNA_primase/pol_bifunc_N"/>
</dbReference>
<feature type="domain" description="DNA primase/polymerase bifunctional N-terminal" evidence="2">
    <location>
        <begin position="15"/>
        <end position="193"/>
    </location>
</feature>
<feature type="region of interest" description="Disordered" evidence="1">
    <location>
        <begin position="424"/>
        <end position="448"/>
    </location>
</feature>
<dbReference type="RefSeq" id="WP_019346150.1">
    <property type="nucleotide sequence ID" value="NZ_MLHV01000029.1"/>
</dbReference>
<dbReference type="Proteomes" id="UP000179636">
    <property type="component" value="Unassembled WGS sequence"/>
</dbReference>
<evidence type="ECO:0000256" key="1">
    <source>
        <dbReference type="SAM" id="MobiDB-lite"/>
    </source>
</evidence>
<comment type="caution">
    <text evidence="3">The sequence shown here is derived from an EMBL/GenBank/DDBJ whole genome shotgun (WGS) entry which is preliminary data.</text>
</comment>
<organism evidence="3 4">
    <name type="scientific">Mycobacterium syngnathidarum</name>
    <dbReference type="NCBI Taxonomy" id="1908205"/>
    <lineage>
        <taxon>Bacteria</taxon>
        <taxon>Bacillati</taxon>
        <taxon>Actinomycetota</taxon>
        <taxon>Actinomycetes</taxon>
        <taxon>Mycobacteriales</taxon>
        <taxon>Mycobacteriaceae</taxon>
        <taxon>Mycobacterium</taxon>
    </lineage>
</organism>
<evidence type="ECO:0000313" key="3">
    <source>
        <dbReference type="EMBL" id="OHT92440.1"/>
    </source>
</evidence>
<protein>
    <recommendedName>
        <fullName evidence="2">DNA primase/polymerase bifunctional N-terminal domain-containing protein</fullName>
    </recommendedName>
</protein>
<name>A0A1S1JV88_9MYCO</name>
<dbReference type="AlphaFoldDB" id="A0A1S1JV88"/>
<accession>A0A1S1JV88</accession>
<proteinExistence type="predicted"/>
<feature type="compositionally biased region" description="Pro residues" evidence="1">
    <location>
        <begin position="432"/>
        <end position="444"/>
    </location>
</feature>
<gene>
    <name evidence="3" type="ORF">BKG61_24110</name>
</gene>
<evidence type="ECO:0000313" key="4">
    <source>
        <dbReference type="Proteomes" id="UP000179636"/>
    </source>
</evidence>
<dbReference type="EMBL" id="MLHV01000029">
    <property type="protein sequence ID" value="OHT92440.1"/>
    <property type="molecule type" value="Genomic_DNA"/>
</dbReference>
<dbReference type="SMART" id="SM00943">
    <property type="entry name" value="Prim-Pol"/>
    <property type="match status" value="1"/>
</dbReference>
<reference evidence="3 4" key="1">
    <citation type="submission" date="2016-10" db="EMBL/GenBank/DDBJ databases">
        <title>Evaluation of Human, Animal and Environmental Mycobacterium chelonae Isolates by Core Genome Phylogenomic Analysis, Targeted Gene Comparison, and Anti-microbial Susceptibility Patterns: A Tale of Mistaken Identities.</title>
        <authorList>
            <person name="Fogelson S.B."/>
            <person name="Camus A.C."/>
            <person name="Lorenz W."/>
            <person name="Vasireddy R."/>
            <person name="Vasireddy S."/>
            <person name="Smith T."/>
            <person name="Brown-Elliott B.A."/>
            <person name="Wallace R.J.Jr."/>
            <person name="Hasan N.A."/>
            <person name="Reischl U."/>
            <person name="Sanchez S."/>
        </authorList>
    </citation>
    <scope>NUCLEOTIDE SEQUENCE [LARGE SCALE GENOMIC DNA]</scope>
    <source>
        <strain evidence="3 4">24999</strain>
    </source>
</reference>
<dbReference type="STRING" id="1908205.BKG60_04915"/>
<dbReference type="Pfam" id="PF09250">
    <property type="entry name" value="Prim-Pol"/>
    <property type="match status" value="1"/>
</dbReference>